<dbReference type="InterPro" id="IPR041976">
    <property type="entry name" value="KOW_Spt5_3"/>
</dbReference>
<dbReference type="InterPro" id="IPR014722">
    <property type="entry name" value="Rib_uL2_dom2"/>
</dbReference>
<dbReference type="Pfam" id="PF11942">
    <property type="entry name" value="Spt5_N"/>
    <property type="match status" value="1"/>
</dbReference>
<reference evidence="13" key="1">
    <citation type="journal article" date="2020" name="Stud. Mycol.">
        <title>101 Dothideomycetes genomes: a test case for predicting lifestyles and emergence of pathogens.</title>
        <authorList>
            <person name="Haridas S."/>
            <person name="Albert R."/>
            <person name="Binder M."/>
            <person name="Bloem J."/>
            <person name="Labutti K."/>
            <person name="Salamov A."/>
            <person name="Andreopoulos B."/>
            <person name="Baker S."/>
            <person name="Barry K."/>
            <person name="Bills G."/>
            <person name="Bluhm B."/>
            <person name="Cannon C."/>
            <person name="Castanera R."/>
            <person name="Culley D."/>
            <person name="Daum C."/>
            <person name="Ezra D."/>
            <person name="Gonzalez J."/>
            <person name="Henrissat B."/>
            <person name="Kuo A."/>
            <person name="Liang C."/>
            <person name="Lipzen A."/>
            <person name="Lutzoni F."/>
            <person name="Magnuson J."/>
            <person name="Mondo S."/>
            <person name="Nolan M."/>
            <person name="Ohm R."/>
            <person name="Pangilinan J."/>
            <person name="Park H.-J."/>
            <person name="Ramirez L."/>
            <person name="Alfaro M."/>
            <person name="Sun H."/>
            <person name="Tritt A."/>
            <person name="Yoshinaga Y."/>
            <person name="Zwiers L.-H."/>
            <person name="Turgeon B."/>
            <person name="Goodwin S."/>
            <person name="Spatafora J."/>
            <person name="Crous P."/>
            <person name="Grigoriev I."/>
        </authorList>
    </citation>
    <scope>NUCLEOTIDE SEQUENCE</scope>
    <source>
        <strain evidence="13">CBS 262.69</strain>
    </source>
</reference>
<evidence type="ECO:0000256" key="4">
    <source>
        <dbReference type="ARBA" id="ARBA00022664"/>
    </source>
</evidence>
<feature type="domain" description="KOW" evidence="11">
    <location>
        <begin position="508"/>
        <end position="536"/>
    </location>
</feature>
<feature type="compositionally biased region" description="Acidic residues" evidence="10">
    <location>
        <begin position="67"/>
        <end position="93"/>
    </location>
</feature>
<feature type="domain" description="Spt5 C-terminal" evidence="12">
    <location>
        <begin position="813"/>
        <end position="992"/>
    </location>
</feature>
<dbReference type="InterPro" id="IPR041978">
    <property type="entry name" value="KOW_Spt5_5"/>
</dbReference>
<dbReference type="InterPro" id="IPR041975">
    <property type="entry name" value="KOW_Spt5_2"/>
</dbReference>
<comment type="similarity">
    <text evidence="2 9">Belongs to the SPT5 family.</text>
</comment>
<dbReference type="CDD" id="cd06085">
    <property type="entry name" value="KOW_Spt5_5"/>
    <property type="match status" value="1"/>
</dbReference>
<name>A0A6G1I3Q3_9PEZI</name>
<evidence type="ECO:0000259" key="12">
    <source>
        <dbReference type="SMART" id="SM01104"/>
    </source>
</evidence>
<feature type="compositionally biased region" description="Low complexity" evidence="10">
    <location>
        <begin position="957"/>
        <end position="1001"/>
    </location>
</feature>
<dbReference type="InterPro" id="IPR017071">
    <property type="entry name" value="TF_Spt5_eukaryote"/>
</dbReference>
<dbReference type="PANTHER" id="PTHR11125:SF7">
    <property type="entry name" value="TRANSCRIPTION ELONGATION FACTOR SPT5"/>
    <property type="match status" value="1"/>
</dbReference>
<organism evidence="13 14">
    <name type="scientific">Trichodelitschia bisporula</name>
    <dbReference type="NCBI Taxonomy" id="703511"/>
    <lineage>
        <taxon>Eukaryota</taxon>
        <taxon>Fungi</taxon>
        <taxon>Dikarya</taxon>
        <taxon>Ascomycota</taxon>
        <taxon>Pezizomycotina</taxon>
        <taxon>Dothideomycetes</taxon>
        <taxon>Dothideomycetes incertae sedis</taxon>
        <taxon>Phaeotrichales</taxon>
        <taxon>Phaeotrichaceae</taxon>
        <taxon>Trichodelitschia</taxon>
    </lineage>
</organism>
<comment type="subunit">
    <text evidence="8">Component of the SPT4-SPT5 complex. Interacts with RNA polymerase II.</text>
</comment>
<evidence type="ECO:0000256" key="7">
    <source>
        <dbReference type="ARBA" id="ARBA00024691"/>
    </source>
</evidence>
<evidence type="ECO:0000256" key="5">
    <source>
        <dbReference type="ARBA" id="ARBA00023163"/>
    </source>
</evidence>
<dbReference type="GO" id="GO:0000785">
    <property type="term" value="C:chromatin"/>
    <property type="evidence" value="ECO:0007669"/>
    <property type="project" value="UniProtKB-ARBA"/>
</dbReference>
<evidence type="ECO:0000256" key="8">
    <source>
        <dbReference type="ARBA" id="ARBA00025870"/>
    </source>
</evidence>
<gene>
    <name evidence="13" type="ORF">EJ06DRAFT_541660</name>
</gene>
<comment type="function">
    <text evidence="7 9">The SPT4-SPT5 complex mediates both activation and inhibition of transcription elongation, and plays a role in pre-mRNA processing. This complex seems to be important for the stability of the RNA polymerase II elongation machinery on the chromatin template but not for the inherent ability of this machinery to translocate down the gene.</text>
</comment>
<dbReference type="InterPro" id="IPR041973">
    <property type="entry name" value="KOW_Spt5_1"/>
</dbReference>
<dbReference type="InterPro" id="IPR057936">
    <property type="entry name" value="KOWx_Spt5"/>
</dbReference>
<dbReference type="InterPro" id="IPR008991">
    <property type="entry name" value="Translation_prot_SH3-like_sf"/>
</dbReference>
<sequence>MAEFLNHNFSDSEDDDDFNPPPADISDNEDNAEDNSAGTRRNQPESDDVESPEKPRKGGASRRASAEDEGEDDAEEEQDDEEDDEEEEEEEEDDRPRKRHRRARGMQQFIDVEAEVDDEEEDEELEEDDLPDEVHPDDLQDLPPGAATDDRQHREFDRQRELEASMDAEKQAAAMREKYGRRGPAVSTTSAVPQHLLLPSVDDPKIWAVRVKPGKESEVINSIMKRFMDRMGTRNPLRITSAFGRGGAMTGYIYVEAMQSADVMEACDGVQLCYPRSKMELIALAEMPELLRTVKPKELQAGQWVRIKRPAKYAGDVALINAVDTNGSDAELRLLPRIDYTAEEEALAGQSKRKRPGASSGVRPPQALFNEAEAKRKLGRAYSTMHRQSAKHIIFQNEHYIDGFLVKDFKIGALETENVNPTLEEVSKFVATDETGVDNLDLAAISNTLKANASDYLAGDMVEIYEGEQQGVSGRAVAVHGDIVHLEVLKGPLKGTKMEAPKKSLRKLFHEGDHVKVVGGSKYHDEVGMVTRIHQDRVTLVTDSNNQEITVFSKDLREASDSAGPITMSKYDLYDLVQLDATTVACVIKVDRESLRVLDQEGGVRTILPSNISNKLESEKHAVATDRNGQEIHHGDTVKEYAGNERQGRVIHIYRNYIFLQTRTEARNAGVFVAPRASLQTIAARGGRVANAGPDLTKMNPALQRPNGSPTAGPTMAPPKTFGRDRLIGKTVSIRKGAYKGLIGIVKDTTETQARVELHTKNKIMTIDKELLIVKDPITGQTMNMGRGGGRMGALPSRFGPGTASRVPDYAGGSRTPMGAGSGGRTPAWGAAPESSRTPAWSGGGSGGRTPAWNSSRTPAWSRDANDGARTAYGDGSRTAYGGGGRTEYGGALSGSRTPFAPPTNYTDGSKTPAYTAPTPAAGGRTPAPGAYSAGSYSAPTPAAYGGAPTPRPFVDAPTPAAFGAPTPAAMDAPTPRPYAAYATPAASAPTPAAYPETPGAFGVDTPAGYGEEEDPRYE</sequence>
<keyword evidence="13" id="KW-0251">Elongation factor</keyword>
<evidence type="ECO:0000256" key="10">
    <source>
        <dbReference type="SAM" id="MobiDB-lite"/>
    </source>
</evidence>
<dbReference type="CDD" id="cd06082">
    <property type="entry name" value="KOW_Spt5_2"/>
    <property type="match status" value="1"/>
</dbReference>
<feature type="region of interest" description="Disordered" evidence="10">
    <location>
        <begin position="690"/>
        <end position="723"/>
    </location>
</feature>
<dbReference type="GO" id="GO:0003729">
    <property type="term" value="F:mRNA binding"/>
    <property type="evidence" value="ECO:0007669"/>
    <property type="project" value="TreeGrafter"/>
</dbReference>
<dbReference type="FunFam" id="2.30.30.30:FF:000018">
    <property type="entry name" value="Transcription elongation factor SPT5"/>
    <property type="match status" value="1"/>
</dbReference>
<evidence type="ECO:0000313" key="14">
    <source>
        <dbReference type="Proteomes" id="UP000799640"/>
    </source>
</evidence>
<dbReference type="InterPro" id="IPR022581">
    <property type="entry name" value="Spt5_N"/>
</dbReference>
<evidence type="ECO:0000256" key="2">
    <source>
        <dbReference type="ARBA" id="ARBA00006956"/>
    </source>
</evidence>
<dbReference type="InterPro" id="IPR036735">
    <property type="entry name" value="NGN_dom_sf"/>
</dbReference>
<dbReference type="Pfam" id="PF23291">
    <property type="entry name" value="KOW4_SPT5"/>
    <property type="match status" value="1"/>
</dbReference>
<dbReference type="Pfam" id="PF03439">
    <property type="entry name" value="Spt5-NGN"/>
    <property type="match status" value="1"/>
</dbReference>
<keyword evidence="4" id="KW-0507">mRNA processing</keyword>
<dbReference type="GO" id="GO:0006397">
    <property type="term" value="P:mRNA processing"/>
    <property type="evidence" value="ECO:0007669"/>
    <property type="project" value="UniProtKB-KW"/>
</dbReference>
<dbReference type="InterPro" id="IPR005824">
    <property type="entry name" value="KOW"/>
</dbReference>
<dbReference type="Pfam" id="PF23042">
    <property type="entry name" value="KOW1_SPT5"/>
    <property type="match status" value="1"/>
</dbReference>
<dbReference type="Pfam" id="PF23290">
    <property type="entry name" value="KOW5_SPT5"/>
    <property type="match status" value="1"/>
</dbReference>
<dbReference type="GO" id="GO:0006368">
    <property type="term" value="P:transcription elongation by RNA polymerase II"/>
    <property type="evidence" value="ECO:0007669"/>
    <property type="project" value="TreeGrafter"/>
</dbReference>
<evidence type="ECO:0000256" key="6">
    <source>
        <dbReference type="ARBA" id="ARBA00023242"/>
    </source>
</evidence>
<dbReference type="PANTHER" id="PTHR11125">
    <property type="entry name" value="SUPPRESSOR OF TY 5"/>
    <property type="match status" value="1"/>
</dbReference>
<feature type="compositionally biased region" description="Acidic residues" evidence="10">
    <location>
        <begin position="112"/>
        <end position="131"/>
    </location>
</feature>
<evidence type="ECO:0000256" key="9">
    <source>
        <dbReference type="PIRNR" id="PIRNR036945"/>
    </source>
</evidence>
<dbReference type="Pfam" id="PF23284">
    <property type="entry name" value="KOW2_Spt5"/>
    <property type="match status" value="1"/>
</dbReference>
<evidence type="ECO:0000256" key="1">
    <source>
        <dbReference type="ARBA" id="ARBA00004123"/>
    </source>
</evidence>
<dbReference type="OrthoDB" id="28901at2759"/>
<feature type="region of interest" description="Disordered" evidence="10">
    <location>
        <begin position="948"/>
        <end position="1019"/>
    </location>
</feature>
<feature type="region of interest" description="Disordered" evidence="10">
    <location>
        <begin position="346"/>
        <end position="366"/>
    </location>
</feature>
<dbReference type="Pfam" id="PF23037">
    <property type="entry name" value="KOWx_SPT5"/>
    <property type="match status" value="1"/>
</dbReference>
<feature type="region of interest" description="Disordered" evidence="10">
    <location>
        <begin position="1"/>
        <end position="163"/>
    </location>
</feature>
<keyword evidence="13" id="KW-0648">Protein biosynthesis</keyword>
<dbReference type="Gene3D" id="3.30.70.940">
    <property type="entry name" value="NusG, N-terminal domain"/>
    <property type="match status" value="1"/>
</dbReference>
<dbReference type="InterPro" id="IPR024945">
    <property type="entry name" value="Spt5_C_dom"/>
</dbReference>
<feature type="domain" description="KOW" evidence="11">
    <location>
        <begin position="631"/>
        <end position="656"/>
    </location>
</feature>
<dbReference type="GO" id="GO:0032044">
    <property type="term" value="C:DSIF complex"/>
    <property type="evidence" value="ECO:0007669"/>
    <property type="project" value="TreeGrafter"/>
</dbReference>
<feature type="compositionally biased region" description="Basic and acidic residues" evidence="10">
    <location>
        <begin position="148"/>
        <end position="163"/>
    </location>
</feature>
<dbReference type="Proteomes" id="UP000799640">
    <property type="component" value="Unassembled WGS sequence"/>
</dbReference>
<dbReference type="Gene3D" id="2.30.30.30">
    <property type="match status" value="3"/>
</dbReference>
<dbReference type="InterPro" id="IPR005100">
    <property type="entry name" value="NGN-domain"/>
</dbReference>
<proteinExistence type="inferred from homology"/>
<dbReference type="InterPro" id="IPR039659">
    <property type="entry name" value="SPT5"/>
</dbReference>
<dbReference type="GO" id="GO:0006357">
    <property type="term" value="P:regulation of transcription by RNA polymerase II"/>
    <property type="evidence" value="ECO:0007669"/>
    <property type="project" value="InterPro"/>
</dbReference>
<dbReference type="PIRSF" id="PIRSF036945">
    <property type="entry name" value="Spt5"/>
    <property type="match status" value="1"/>
</dbReference>
<dbReference type="GO" id="GO:0003746">
    <property type="term" value="F:translation elongation factor activity"/>
    <property type="evidence" value="ECO:0007669"/>
    <property type="project" value="UniProtKB-KW"/>
</dbReference>
<dbReference type="SUPFAM" id="SSF50104">
    <property type="entry name" value="Translation proteins SH3-like domain"/>
    <property type="match status" value="1"/>
</dbReference>
<dbReference type="CDD" id="cd06083">
    <property type="entry name" value="KOW_Spt5_3"/>
    <property type="match status" value="1"/>
</dbReference>
<dbReference type="CDD" id="cd06081">
    <property type="entry name" value="KOW_Spt5_1"/>
    <property type="match status" value="1"/>
</dbReference>
<comment type="subcellular location">
    <subcellularLocation>
        <location evidence="1 9">Nucleus</location>
    </subcellularLocation>
</comment>
<dbReference type="InterPro" id="IPR041977">
    <property type="entry name" value="KOW_Spt5_4"/>
</dbReference>
<dbReference type="GO" id="GO:0032784">
    <property type="term" value="P:regulation of DNA-templated transcription elongation"/>
    <property type="evidence" value="ECO:0007669"/>
    <property type="project" value="InterPro"/>
</dbReference>
<evidence type="ECO:0000313" key="13">
    <source>
        <dbReference type="EMBL" id="KAF2402756.1"/>
    </source>
</evidence>
<dbReference type="InterPro" id="IPR039385">
    <property type="entry name" value="NGN_Euk"/>
</dbReference>
<accession>A0A6G1I3Q3</accession>
<feature type="domain" description="KOW" evidence="11">
    <location>
        <begin position="455"/>
        <end position="482"/>
    </location>
</feature>
<dbReference type="EMBL" id="ML996690">
    <property type="protein sequence ID" value="KAF2402756.1"/>
    <property type="molecule type" value="Genomic_DNA"/>
</dbReference>
<keyword evidence="14" id="KW-1185">Reference proteome</keyword>
<evidence type="ECO:0000256" key="3">
    <source>
        <dbReference type="ARBA" id="ARBA00020181"/>
    </source>
</evidence>
<evidence type="ECO:0000259" key="11">
    <source>
        <dbReference type="SMART" id="SM00739"/>
    </source>
</evidence>
<keyword evidence="5 9" id="KW-0804">Transcription</keyword>
<dbReference type="CDD" id="cd09888">
    <property type="entry name" value="NGN_Euk"/>
    <property type="match status" value="1"/>
</dbReference>
<dbReference type="FunFam" id="3.30.70.940:FF:000005">
    <property type="entry name" value="Transcription elongation factor SPT5"/>
    <property type="match status" value="1"/>
</dbReference>
<feature type="domain" description="KOW" evidence="11">
    <location>
        <begin position="298"/>
        <end position="326"/>
    </location>
</feature>
<keyword evidence="6 9" id="KW-0539">Nucleus</keyword>
<dbReference type="SMART" id="SM00739">
    <property type="entry name" value="KOW"/>
    <property type="match status" value="5"/>
</dbReference>
<dbReference type="AlphaFoldDB" id="A0A6G1I3Q3"/>
<feature type="domain" description="KOW" evidence="11">
    <location>
        <begin position="725"/>
        <end position="752"/>
    </location>
</feature>
<protein>
    <recommendedName>
        <fullName evidence="3 9">Transcription elongation factor SPT5</fullName>
    </recommendedName>
</protein>
<feature type="region of interest" description="Disordered" evidence="10">
    <location>
        <begin position="808"/>
        <end position="934"/>
    </location>
</feature>
<dbReference type="CDD" id="cd06084">
    <property type="entry name" value="KOW_Spt5_4"/>
    <property type="match status" value="1"/>
</dbReference>
<dbReference type="FunFam" id="2.30.30.30:FF:000029">
    <property type="entry name" value="Transcription elongation factor SPT5"/>
    <property type="match status" value="1"/>
</dbReference>
<dbReference type="SMART" id="SM01104">
    <property type="entry name" value="CTD"/>
    <property type="match status" value="1"/>
</dbReference>
<feature type="compositionally biased region" description="Low complexity" evidence="10">
    <location>
        <begin position="912"/>
        <end position="934"/>
    </location>
</feature>